<accession>A0A396J5F2</accession>
<evidence type="ECO:0000313" key="1">
    <source>
        <dbReference type="EMBL" id="RHN72014.1"/>
    </source>
</evidence>
<dbReference type="Gramene" id="rna7681">
    <property type="protein sequence ID" value="RHN72014.1"/>
    <property type="gene ID" value="gene7681"/>
</dbReference>
<reference evidence="1" key="1">
    <citation type="journal article" date="2018" name="Nat. Plants">
        <title>Whole-genome landscape of Medicago truncatula symbiotic genes.</title>
        <authorList>
            <person name="Pecrix Y."/>
            <person name="Gamas P."/>
            <person name="Carrere S."/>
        </authorList>
    </citation>
    <scope>NUCLEOTIDE SEQUENCE</scope>
    <source>
        <tissue evidence="1">Leaves</tissue>
    </source>
</reference>
<dbReference type="GO" id="GO:0102455">
    <property type="term" value="F:anthocyanidin 3-O-glucoside 2''-O-glucosyltransferase activity"/>
    <property type="evidence" value="ECO:0007669"/>
    <property type="project" value="UniProtKB-EC"/>
</dbReference>
<dbReference type="AlphaFoldDB" id="A0A396J5F2"/>
<keyword evidence="1" id="KW-0808">Transferase</keyword>
<organism evidence="1">
    <name type="scientific">Medicago truncatula</name>
    <name type="common">Barrel medic</name>
    <name type="synonym">Medicago tribuloides</name>
    <dbReference type="NCBI Taxonomy" id="3880"/>
    <lineage>
        <taxon>Eukaryota</taxon>
        <taxon>Viridiplantae</taxon>
        <taxon>Streptophyta</taxon>
        <taxon>Embryophyta</taxon>
        <taxon>Tracheophyta</taxon>
        <taxon>Spermatophyta</taxon>
        <taxon>Magnoliopsida</taxon>
        <taxon>eudicotyledons</taxon>
        <taxon>Gunneridae</taxon>
        <taxon>Pentapetalae</taxon>
        <taxon>rosids</taxon>
        <taxon>fabids</taxon>
        <taxon>Fabales</taxon>
        <taxon>Fabaceae</taxon>
        <taxon>Papilionoideae</taxon>
        <taxon>50 kb inversion clade</taxon>
        <taxon>NPAAA clade</taxon>
        <taxon>Hologalegina</taxon>
        <taxon>IRL clade</taxon>
        <taxon>Trifolieae</taxon>
        <taxon>Medicago</taxon>
    </lineage>
</organism>
<gene>
    <name evidence="1" type="ORF">MtrunA17_Chr2g0283081</name>
</gene>
<dbReference type="Proteomes" id="UP000265566">
    <property type="component" value="Chromosome 2"/>
</dbReference>
<dbReference type="EC" id="2.4.1.297" evidence="1"/>
<comment type="caution">
    <text evidence="1">The sequence shown here is derived from an EMBL/GenBank/DDBJ whole genome shotgun (WGS) entry which is preliminary data.</text>
</comment>
<sequence length="49" mass="5694">MDLTEPIIEDTLRKLRPHMVFFDFTYWLPALACQLGIKALHYCTISPAI</sequence>
<keyword evidence="1" id="KW-0328">Glycosyltransferase</keyword>
<proteinExistence type="predicted"/>
<name>A0A396J5F2_MEDTR</name>
<protein>
    <submittedName>
        <fullName evidence="1">Putative anthocyanidin 3-O-glucoside 2''-O-glucosyltransferase</fullName>
        <ecNumber evidence="1">2.4.1.297</ecNumber>
    </submittedName>
</protein>
<dbReference type="EMBL" id="PSQE01000002">
    <property type="protein sequence ID" value="RHN72014.1"/>
    <property type="molecule type" value="Genomic_DNA"/>
</dbReference>